<name>A0ABP6Y1T7_9ACTN</name>
<proteinExistence type="predicted"/>
<protein>
    <submittedName>
        <fullName evidence="2">RidA family protein</fullName>
    </submittedName>
</protein>
<feature type="domain" description="Endoribonuclease L-PSP/chorismate mutase-like" evidence="1">
    <location>
        <begin position="16"/>
        <end position="165"/>
    </location>
</feature>
<dbReference type="Proteomes" id="UP001500767">
    <property type="component" value="Unassembled WGS sequence"/>
</dbReference>
<dbReference type="Pfam" id="PF14588">
    <property type="entry name" value="YjgF_endoribonc"/>
    <property type="match status" value="1"/>
</dbReference>
<accession>A0ABP6Y1T7</accession>
<evidence type="ECO:0000313" key="3">
    <source>
        <dbReference type="Proteomes" id="UP001500767"/>
    </source>
</evidence>
<dbReference type="InterPro" id="IPR013813">
    <property type="entry name" value="Endoribo_LPSP/chorism_mut-like"/>
</dbReference>
<reference evidence="3" key="1">
    <citation type="journal article" date="2019" name="Int. J. Syst. Evol. Microbiol.">
        <title>The Global Catalogue of Microorganisms (GCM) 10K type strain sequencing project: providing services to taxonomists for standard genome sequencing and annotation.</title>
        <authorList>
            <consortium name="The Broad Institute Genomics Platform"/>
            <consortium name="The Broad Institute Genome Sequencing Center for Infectious Disease"/>
            <person name="Wu L."/>
            <person name="Ma J."/>
        </authorList>
    </citation>
    <scope>NUCLEOTIDE SEQUENCE [LARGE SCALE GENOMIC DNA]</scope>
    <source>
        <strain evidence="3">JCM 16540</strain>
    </source>
</reference>
<dbReference type="PANTHER" id="PTHR43760">
    <property type="entry name" value="ENDORIBONUCLEASE-RELATED"/>
    <property type="match status" value="1"/>
</dbReference>
<dbReference type="Gene3D" id="3.30.1330.40">
    <property type="entry name" value="RutC-like"/>
    <property type="match status" value="1"/>
</dbReference>
<dbReference type="RefSeq" id="WP_204910241.1">
    <property type="nucleotide sequence ID" value="NZ_BAAAYR010000004.1"/>
</dbReference>
<dbReference type="InterPro" id="IPR035959">
    <property type="entry name" value="RutC-like_sf"/>
</dbReference>
<dbReference type="CDD" id="cd02199">
    <property type="entry name" value="YjgF_YER057c_UK114_like_1"/>
    <property type="match status" value="1"/>
</dbReference>
<sequence>MAEPEQEQDEAQSPTERLAALGLELPGVAAPVAAYVPAVRLGDTVWTSGQLPFVEGKLLATGKVGDGIRSEVDADHAAGLARVAALNALAAVAEQAGGLDQVVRIVKVVVFVASVPDFTGQPLVANGASELFGQVFGTGTGHARSAVGVTVLPLDSPVEVEVVAEVRSRPTVVPL</sequence>
<organism evidence="2 3">
    <name type="scientific">Microlunatus spumicola</name>
    <dbReference type="NCBI Taxonomy" id="81499"/>
    <lineage>
        <taxon>Bacteria</taxon>
        <taxon>Bacillati</taxon>
        <taxon>Actinomycetota</taxon>
        <taxon>Actinomycetes</taxon>
        <taxon>Propionibacteriales</taxon>
        <taxon>Propionibacteriaceae</taxon>
        <taxon>Microlunatus</taxon>
    </lineage>
</organism>
<evidence type="ECO:0000313" key="2">
    <source>
        <dbReference type="EMBL" id="GAA3575352.1"/>
    </source>
</evidence>
<gene>
    <name evidence="2" type="ORF">GCM10022197_35520</name>
</gene>
<dbReference type="SUPFAM" id="SSF55298">
    <property type="entry name" value="YjgF-like"/>
    <property type="match status" value="1"/>
</dbReference>
<dbReference type="PANTHER" id="PTHR43760:SF1">
    <property type="entry name" value="ENDORIBONUCLEASE L-PSP_CHORISMATE MUTASE-LIKE DOMAIN-CONTAINING PROTEIN"/>
    <property type="match status" value="1"/>
</dbReference>
<dbReference type="EMBL" id="BAAAYR010000004">
    <property type="protein sequence ID" value="GAA3575352.1"/>
    <property type="molecule type" value="Genomic_DNA"/>
</dbReference>
<evidence type="ECO:0000259" key="1">
    <source>
        <dbReference type="Pfam" id="PF14588"/>
    </source>
</evidence>
<keyword evidence="3" id="KW-1185">Reference proteome</keyword>
<comment type="caution">
    <text evidence="2">The sequence shown here is derived from an EMBL/GenBank/DDBJ whole genome shotgun (WGS) entry which is preliminary data.</text>
</comment>